<dbReference type="KEGG" id="hhe:HH_0302"/>
<gene>
    <name evidence="1" type="ordered locus">HH_0302</name>
</gene>
<dbReference type="AlphaFoldDB" id="Q7VJE1"/>
<evidence type="ECO:0000313" key="1">
    <source>
        <dbReference type="EMBL" id="AAP76899.1"/>
    </source>
</evidence>
<dbReference type="HOGENOM" id="CLU_751782_0_0_7"/>
<reference evidence="1 2" key="1">
    <citation type="journal article" date="2003" name="Proc. Natl. Acad. Sci. U.S.A.">
        <title>The complete genome sequence of the carcinogenic bacterium Helicobacter hepaticus.</title>
        <authorList>
            <person name="Suerbaum S."/>
            <person name="Josenhans C."/>
            <person name="Sterzenbach T."/>
            <person name="Drescher B."/>
            <person name="Brandt P."/>
            <person name="Bell M."/>
            <person name="Droege M."/>
            <person name="Fartmann B."/>
            <person name="Fischer H.-P."/>
            <person name="Ge Z."/>
            <person name="Hoerster A."/>
            <person name="Holland R."/>
            <person name="Klein K."/>
            <person name="Koenig J."/>
            <person name="Macko L."/>
            <person name="Mendz G.L."/>
            <person name="Nyakatura G."/>
            <person name="Schauer D.B."/>
            <person name="Shen Z."/>
            <person name="Weber J."/>
            <person name="Frosch M."/>
            <person name="Fox J.G."/>
        </authorList>
    </citation>
    <scope>NUCLEOTIDE SEQUENCE [LARGE SCALE GENOMIC DNA]</scope>
    <source>
        <strain evidence="2">ATCC 51449 / 3B1</strain>
    </source>
</reference>
<keyword evidence="2" id="KW-1185">Reference proteome</keyword>
<proteinExistence type="predicted"/>
<dbReference type="Proteomes" id="UP000002495">
    <property type="component" value="Chromosome"/>
</dbReference>
<dbReference type="STRING" id="235279.HH_0302"/>
<sequence>MICEDSSGELQNLDRYMTEVYTQLKKELKISKFPDKDQKLKEILESQRAFLKKNLQYDSSSNLLKKSYKIRITHLLKLLGEVLDSNNKELCEYARKDKFDESKWRKIHPSTHPPFSVGLCAFGRNNRDVFFDSFCTQNGEIKKDEVAKAIREKSPYIEFPKSYERQIDIDNDGALEKVIITIGSYFGVLWIYKNGKLDEKVSDRIYGDDLHFSGAKTIENVCINSEEACAALTTYALPSNKISQRLEFYPANERGFMPILSELSYGVIEFQGKNYITLLNGRFFEDKDFIYPTTRIYLLEGNKRELKCTY</sequence>
<protein>
    <recommendedName>
        <fullName evidence="3">DUF1311 domain-containing protein</fullName>
    </recommendedName>
</protein>
<evidence type="ECO:0000313" key="2">
    <source>
        <dbReference type="Proteomes" id="UP000002495"/>
    </source>
</evidence>
<accession>Q7VJE1</accession>
<organism evidence="1 2">
    <name type="scientific">Helicobacter hepaticus (strain ATCC 51449 / 3B1)</name>
    <dbReference type="NCBI Taxonomy" id="235279"/>
    <lineage>
        <taxon>Bacteria</taxon>
        <taxon>Pseudomonadati</taxon>
        <taxon>Campylobacterota</taxon>
        <taxon>Epsilonproteobacteria</taxon>
        <taxon>Campylobacterales</taxon>
        <taxon>Helicobacteraceae</taxon>
        <taxon>Helicobacter</taxon>
    </lineage>
</organism>
<evidence type="ECO:0008006" key="3">
    <source>
        <dbReference type="Google" id="ProtNLM"/>
    </source>
</evidence>
<dbReference type="EMBL" id="AE017125">
    <property type="protein sequence ID" value="AAP76899.1"/>
    <property type="molecule type" value="Genomic_DNA"/>
</dbReference>
<name>Q7VJE1_HELHP</name>